<feature type="transmembrane region" description="Helical" evidence="1">
    <location>
        <begin position="408"/>
        <end position="428"/>
    </location>
</feature>
<evidence type="ECO:0000256" key="1">
    <source>
        <dbReference type="SAM" id="Phobius"/>
    </source>
</evidence>
<dbReference type="Pfam" id="PF09586">
    <property type="entry name" value="YfhO"/>
    <property type="match status" value="1"/>
</dbReference>
<reference evidence="3" key="1">
    <citation type="submission" date="2015-08" db="EMBL/GenBank/DDBJ databases">
        <title>Genome sequencing project for genomic taxonomy and phylogenomics of Bacillus-like bacteria.</title>
        <authorList>
            <person name="Liu B."/>
            <person name="Wang J."/>
            <person name="Zhu Y."/>
            <person name="Liu G."/>
            <person name="Chen Q."/>
            <person name="Chen Z."/>
            <person name="Lan J."/>
            <person name="Che J."/>
            <person name="Ge C."/>
            <person name="Shi H."/>
            <person name="Pan Z."/>
            <person name="Liu X."/>
        </authorList>
    </citation>
    <scope>NUCLEOTIDE SEQUENCE [LARGE SCALE GENOMIC DNA]</scope>
    <source>
        <strain evidence="3">FJAT-4402</strain>
    </source>
</reference>
<evidence type="ECO:0000313" key="2">
    <source>
        <dbReference type="EMBL" id="ALC82540.1"/>
    </source>
</evidence>
<dbReference type="PANTHER" id="PTHR38454">
    <property type="entry name" value="INTEGRAL MEMBRANE PROTEIN-RELATED"/>
    <property type="match status" value="1"/>
</dbReference>
<feature type="transmembrane region" description="Helical" evidence="1">
    <location>
        <begin position="383"/>
        <end position="402"/>
    </location>
</feature>
<evidence type="ECO:0008006" key="4">
    <source>
        <dbReference type="Google" id="ProtNLM"/>
    </source>
</evidence>
<reference evidence="2 3" key="2">
    <citation type="journal article" date="2016" name="Int. J. Syst. Evol. Microbiol.">
        <title>Bacillus gobiensis sp. nov., isolated from a soil sample.</title>
        <authorList>
            <person name="Liu B."/>
            <person name="Liu G.H."/>
            <person name="Cetin S."/>
            <person name="Schumann P."/>
            <person name="Pan Z.Z."/>
            <person name="Chen Q.Q."/>
        </authorList>
    </citation>
    <scope>NUCLEOTIDE SEQUENCE [LARGE SCALE GENOMIC DNA]</scope>
    <source>
        <strain evidence="2 3">FJAT-4402</strain>
    </source>
</reference>
<dbReference type="InterPro" id="IPR018580">
    <property type="entry name" value="Uncharacterised_YfhO"/>
</dbReference>
<gene>
    <name evidence="2" type="ORF">AM592_13835</name>
</gene>
<dbReference type="EMBL" id="CP012600">
    <property type="protein sequence ID" value="ALC82540.1"/>
    <property type="molecule type" value="Genomic_DNA"/>
</dbReference>
<evidence type="ECO:0000313" key="3">
    <source>
        <dbReference type="Proteomes" id="UP000067625"/>
    </source>
</evidence>
<keyword evidence="1" id="KW-1133">Transmembrane helix</keyword>
<dbReference type="Proteomes" id="UP000067625">
    <property type="component" value="Chromosome"/>
</dbReference>
<feature type="transmembrane region" description="Helical" evidence="1">
    <location>
        <begin position="828"/>
        <end position="853"/>
    </location>
</feature>
<feature type="transmembrane region" description="Helical" evidence="1">
    <location>
        <begin position="230"/>
        <end position="253"/>
    </location>
</feature>
<feature type="transmembrane region" description="Helical" evidence="1">
    <location>
        <begin position="324"/>
        <end position="347"/>
    </location>
</feature>
<accession>A0A0M4GAI8</accession>
<feature type="transmembrane region" description="Helical" evidence="1">
    <location>
        <begin position="198"/>
        <end position="218"/>
    </location>
</feature>
<protein>
    <recommendedName>
        <fullName evidence="4">Multidrug transporter</fullName>
    </recommendedName>
</protein>
<dbReference type="STRING" id="1441095.AM592_13835"/>
<feature type="transmembrane region" description="Helical" evidence="1">
    <location>
        <begin position="295"/>
        <end position="312"/>
    </location>
</feature>
<feature type="transmembrane region" description="Helical" evidence="1">
    <location>
        <begin position="12"/>
        <end position="31"/>
    </location>
</feature>
<organism evidence="2 3">
    <name type="scientific">Bacillus gobiensis</name>
    <dbReference type="NCBI Taxonomy" id="1441095"/>
    <lineage>
        <taxon>Bacteria</taxon>
        <taxon>Bacillati</taxon>
        <taxon>Bacillota</taxon>
        <taxon>Bacilli</taxon>
        <taxon>Bacillales</taxon>
        <taxon>Bacillaceae</taxon>
        <taxon>Bacillus</taxon>
    </lineage>
</organism>
<feature type="transmembrane region" description="Helical" evidence="1">
    <location>
        <begin position="435"/>
        <end position="457"/>
    </location>
</feature>
<feature type="transmembrane region" description="Helical" evidence="1">
    <location>
        <begin position="69"/>
        <end position="88"/>
    </location>
</feature>
<dbReference type="RefSeq" id="WP_053604337.1">
    <property type="nucleotide sequence ID" value="NZ_CP012600.1"/>
</dbReference>
<dbReference type="OrthoDB" id="9815466at2"/>
<dbReference type="PANTHER" id="PTHR38454:SF1">
    <property type="entry name" value="INTEGRAL MEMBRANE PROTEIN"/>
    <property type="match status" value="1"/>
</dbReference>
<keyword evidence="3" id="KW-1185">Reference proteome</keyword>
<keyword evidence="1" id="KW-0812">Transmembrane</keyword>
<sequence length="870" mass="99274">MRSFFNNSSKFIVPISCTLLPIILMTFNYFLLNIYPFGDRSIFLVDLFQQYRVYFHYYHDLFHNGDSFFYSWNAALGMNQIGLFGYYLSSPFNLIMVAFSRSALPETILAVTLIKIGFSSLTMSFYLRSIDAMKKLAIVIFSVTYSLMGYAIVYAQNIMWLDALIYLPLIILGVDHIINKKSYTIYTISLSLMLISNFYLSYMVGIFTAGYFLLSLLYHTAEKKQKVRTAIRFGFGTLLSAGISFVIIFPTYLNLRNVASNRFSFDPGIHSPFLTLAKLFNGIYDTLKTNTLDHANIYTGLLTLFLVVIFFISKKISRRDKAVFGLLAFLVYIGFEIDLFNIMWHGFTPPTWFPYRFSFIFSFLLAVMAFKTFITLDRSDRKFIWIAYGVISITLLICFLQVPTSVMAVKNVLWNFLLISLFAVVLYFRAAWSRFTVVISLCILVLVTADLSSNGWMTMKKMDREFHFRPHEDVVLNKDMTQSIKKIEEANPEGFYRISSDYKKSNNDGMLYNYPSIAHFSSVTDASLTRTMRAFGYTTQDTDKWISNTGGTLFSDAFLGTAYYISGNQNKFPDMKTLSTSPLAIFENPNAFPPGFMVNDEIEKLSDSSMFGRFEANPYTMNQLLANSVQKGANLFDRIEPKSVELVNVTKEDESTYKKIDPKREGKVILKFDSDEENKQLYFYMRPTRINESKIFYSGYGRQTYPDTLSNGAIPLPPSNGKEKQLEIILMKDQLNIHQLELFTLNNDKLPAVAETAKENGMQFSHYDDGRFSGTIDSKEDGTLFLTVPFDKGWSVKVNGQPAEVKRVAGAFMGIDLRKGTNTIEATYISPGFITGVAVSILSLLLFIGLLIFTRRKRIAATSFSEEKKD</sequence>
<name>A0A0M4GAI8_9BACI</name>
<feature type="transmembrane region" description="Helical" evidence="1">
    <location>
        <begin position="108"/>
        <end position="127"/>
    </location>
</feature>
<feature type="transmembrane region" description="Helical" evidence="1">
    <location>
        <begin position="353"/>
        <end position="376"/>
    </location>
</feature>
<feature type="transmembrane region" description="Helical" evidence="1">
    <location>
        <begin position="133"/>
        <end position="153"/>
    </location>
</feature>
<dbReference type="PATRIC" id="fig|1441095.3.peg.3038"/>
<proteinExistence type="predicted"/>
<keyword evidence="1" id="KW-0472">Membrane</keyword>
<dbReference type="AlphaFoldDB" id="A0A0M4GAI8"/>